<dbReference type="STRING" id="15368.A0A0Q3GMK8"/>
<dbReference type="InterPro" id="IPR011705">
    <property type="entry name" value="BACK"/>
</dbReference>
<reference evidence="5" key="2">
    <citation type="submission" date="2017-06" db="EMBL/GenBank/DDBJ databases">
        <title>WGS assembly of Brachypodium distachyon.</title>
        <authorList>
            <consortium name="The International Brachypodium Initiative"/>
            <person name="Lucas S."/>
            <person name="Harmon-Smith M."/>
            <person name="Lail K."/>
            <person name="Tice H."/>
            <person name="Grimwood J."/>
            <person name="Bruce D."/>
            <person name="Barry K."/>
            <person name="Shu S."/>
            <person name="Lindquist E."/>
            <person name="Wang M."/>
            <person name="Pitluck S."/>
            <person name="Vogel J.P."/>
            <person name="Garvin D.F."/>
            <person name="Mockler T.C."/>
            <person name="Schmutz J."/>
            <person name="Rokhsar D."/>
            <person name="Bevan M.W."/>
        </authorList>
    </citation>
    <scope>NUCLEOTIDE SEQUENCE</scope>
    <source>
        <strain evidence="5">Bd21</strain>
    </source>
</reference>
<dbReference type="EMBL" id="CM000880">
    <property type="protein sequence ID" value="KQK12311.1"/>
    <property type="molecule type" value="Genomic_DNA"/>
</dbReference>
<dbReference type="FunFam" id="1.25.40.420:FF:000008">
    <property type="entry name" value="BTB/POZ domain-containing protein POB1"/>
    <property type="match status" value="1"/>
</dbReference>
<dbReference type="EnsemblPlants" id="KQK12311">
    <property type="protein sequence ID" value="KQK12311"/>
    <property type="gene ID" value="BRADI_1g02880v3"/>
</dbReference>
<evidence type="ECO:0000313" key="6">
    <source>
        <dbReference type="EnsemblPlants" id="KQK12311"/>
    </source>
</evidence>
<keyword evidence="3" id="KW-0833">Ubl conjugation pathway</keyword>
<sequence>MERPPRRMAGSGVSALPEAEAETKLECFDFAFNSEKFSDRLLRIEFVAGDDLAEGSLTDCARHRKDNGDKRQRIDSSPTMLFSNGMKESDQTHLTIRIADSEENALMELLSFMYSGKLTTTEPSLLLDILMSADKFEVPSCMRHCSQLLTSLPMTTESALLYLDHGCSSLLAAEAHSVIGAAKQFLAEKFRDFDKFCDEAMDISLAGVEAIFSSTDIHVESEDDIYNFLLRWARARYLESNERRKILSSRLLPLVRFNHMTGSALQEILTSTDTDIDHELVTKRVTEVLLQKGYAAQLEGALAADATTAERAYIRKPMKVVAFDQPCRQVIVYWDLTLQECSRLFPSGEILSHPFHLAGHWFYIVTICEMVEQNKLHRFGLILGILGDSTCKDRVVREVCQPL</sequence>
<dbReference type="Pfam" id="PF21536">
    <property type="entry name" value="BTB_KLHL33"/>
    <property type="match status" value="1"/>
</dbReference>
<protein>
    <recommendedName>
        <fullName evidence="4">BACK domain-containing protein</fullName>
    </recommendedName>
</protein>
<dbReference type="SMART" id="SM00875">
    <property type="entry name" value="BACK"/>
    <property type="match status" value="1"/>
</dbReference>
<evidence type="ECO:0000259" key="4">
    <source>
        <dbReference type="SMART" id="SM00875"/>
    </source>
</evidence>
<evidence type="ECO:0000256" key="2">
    <source>
        <dbReference type="ARBA" id="ARBA00004906"/>
    </source>
</evidence>
<dbReference type="Proteomes" id="UP000008810">
    <property type="component" value="Chromosome 1"/>
</dbReference>
<dbReference type="InterPro" id="IPR011333">
    <property type="entry name" value="SKP1/BTB/POZ_sf"/>
</dbReference>
<dbReference type="GO" id="GO:0005634">
    <property type="term" value="C:nucleus"/>
    <property type="evidence" value="ECO:0000318"/>
    <property type="project" value="GO_Central"/>
</dbReference>
<dbReference type="GO" id="GO:0010114">
    <property type="term" value="P:response to red light"/>
    <property type="evidence" value="ECO:0000318"/>
    <property type="project" value="GO_Central"/>
</dbReference>
<comment type="function">
    <text evidence="1">May act as a substrate-specific adapter of an E3 ubiquitin-protein ligase complex (CUL3-RBX1-BTB) which mediates the ubiquitination and subsequent proteasomal degradation of target proteins.</text>
</comment>
<organism evidence="5">
    <name type="scientific">Brachypodium distachyon</name>
    <name type="common">Purple false brome</name>
    <name type="synonym">Trachynia distachya</name>
    <dbReference type="NCBI Taxonomy" id="15368"/>
    <lineage>
        <taxon>Eukaryota</taxon>
        <taxon>Viridiplantae</taxon>
        <taxon>Streptophyta</taxon>
        <taxon>Embryophyta</taxon>
        <taxon>Tracheophyta</taxon>
        <taxon>Spermatophyta</taxon>
        <taxon>Magnoliopsida</taxon>
        <taxon>Liliopsida</taxon>
        <taxon>Poales</taxon>
        <taxon>Poaceae</taxon>
        <taxon>BOP clade</taxon>
        <taxon>Pooideae</taxon>
        <taxon>Stipodae</taxon>
        <taxon>Brachypodieae</taxon>
        <taxon>Brachypodium</taxon>
    </lineage>
</organism>
<dbReference type="Pfam" id="PF07707">
    <property type="entry name" value="BACK"/>
    <property type="match status" value="1"/>
</dbReference>
<reference evidence="6" key="3">
    <citation type="submission" date="2018-08" db="UniProtKB">
        <authorList>
            <consortium name="EnsemblPlants"/>
        </authorList>
    </citation>
    <scope>IDENTIFICATION</scope>
    <source>
        <strain evidence="6">cv. Bd21</strain>
    </source>
</reference>
<comment type="pathway">
    <text evidence="2">Protein modification; protein ubiquitination.</text>
</comment>
<dbReference type="OrthoDB" id="45365at2759"/>
<dbReference type="Gramene" id="KQK12311">
    <property type="protein sequence ID" value="KQK12311"/>
    <property type="gene ID" value="BRADI_1g02880v3"/>
</dbReference>
<keyword evidence="7" id="KW-1185">Reference proteome</keyword>
<dbReference type="InParanoid" id="A0A0Q3GMK8"/>
<dbReference type="InterPro" id="IPR045890">
    <property type="entry name" value="POB1-like"/>
</dbReference>
<dbReference type="Gene3D" id="3.30.710.10">
    <property type="entry name" value="Potassium Channel Kv1.1, Chain A"/>
    <property type="match status" value="1"/>
</dbReference>
<accession>A0A0Q3GMK8</accession>
<dbReference type="CDD" id="cd18186">
    <property type="entry name" value="BTB_POZ_ZBTB_KLHL-like"/>
    <property type="match status" value="1"/>
</dbReference>
<dbReference type="Gene3D" id="1.25.40.420">
    <property type="match status" value="1"/>
</dbReference>
<dbReference type="SUPFAM" id="SSF54695">
    <property type="entry name" value="POZ domain"/>
    <property type="match status" value="1"/>
</dbReference>
<evidence type="ECO:0000256" key="3">
    <source>
        <dbReference type="ARBA" id="ARBA00022786"/>
    </source>
</evidence>
<dbReference type="PANTHER" id="PTHR46336">
    <property type="entry name" value="OS02G0260700 PROTEIN"/>
    <property type="match status" value="1"/>
</dbReference>
<evidence type="ECO:0000313" key="7">
    <source>
        <dbReference type="Proteomes" id="UP000008810"/>
    </source>
</evidence>
<dbReference type="PANTHER" id="PTHR46336:SF21">
    <property type="entry name" value="OS02G0260700 PROTEIN"/>
    <property type="match status" value="1"/>
</dbReference>
<proteinExistence type="predicted"/>
<evidence type="ECO:0000313" key="5">
    <source>
        <dbReference type="EMBL" id="KQK12311.1"/>
    </source>
</evidence>
<reference evidence="5 6" key="1">
    <citation type="journal article" date="2010" name="Nature">
        <title>Genome sequencing and analysis of the model grass Brachypodium distachyon.</title>
        <authorList>
            <consortium name="International Brachypodium Initiative"/>
        </authorList>
    </citation>
    <scope>NUCLEOTIDE SEQUENCE [LARGE SCALE GENOMIC DNA]</scope>
    <source>
        <strain evidence="5 6">Bd21</strain>
    </source>
</reference>
<name>A0A0Q3GMK8_BRADI</name>
<gene>
    <name evidence="5" type="ORF">BRADI_1g02880v3</name>
</gene>
<feature type="domain" description="BACK" evidence="4">
    <location>
        <begin position="167"/>
        <end position="270"/>
    </location>
</feature>
<dbReference type="AlphaFoldDB" id="A0A0Q3GMK8"/>
<evidence type="ECO:0000256" key="1">
    <source>
        <dbReference type="ARBA" id="ARBA00002668"/>
    </source>
</evidence>